<dbReference type="EMBL" id="BKCJ010005961">
    <property type="protein sequence ID" value="GEU69578.1"/>
    <property type="molecule type" value="Genomic_DNA"/>
</dbReference>
<organism evidence="1">
    <name type="scientific">Tanacetum cinerariifolium</name>
    <name type="common">Dalmatian daisy</name>
    <name type="synonym">Chrysanthemum cinerariifolium</name>
    <dbReference type="NCBI Taxonomy" id="118510"/>
    <lineage>
        <taxon>Eukaryota</taxon>
        <taxon>Viridiplantae</taxon>
        <taxon>Streptophyta</taxon>
        <taxon>Embryophyta</taxon>
        <taxon>Tracheophyta</taxon>
        <taxon>Spermatophyta</taxon>
        <taxon>Magnoliopsida</taxon>
        <taxon>eudicotyledons</taxon>
        <taxon>Gunneridae</taxon>
        <taxon>Pentapetalae</taxon>
        <taxon>asterids</taxon>
        <taxon>campanulids</taxon>
        <taxon>Asterales</taxon>
        <taxon>Asteraceae</taxon>
        <taxon>Asteroideae</taxon>
        <taxon>Anthemideae</taxon>
        <taxon>Anthemidinae</taxon>
        <taxon>Tanacetum</taxon>
    </lineage>
</organism>
<evidence type="ECO:0008006" key="2">
    <source>
        <dbReference type="Google" id="ProtNLM"/>
    </source>
</evidence>
<accession>A0A6L2M6J3</accession>
<gene>
    <name evidence="1" type="ORF">Tci_041556</name>
</gene>
<reference evidence="1" key="1">
    <citation type="journal article" date="2019" name="Sci. Rep.">
        <title>Draft genome of Tanacetum cinerariifolium, the natural source of mosquito coil.</title>
        <authorList>
            <person name="Yamashiro T."/>
            <person name="Shiraishi A."/>
            <person name="Satake H."/>
            <person name="Nakayama K."/>
        </authorList>
    </citation>
    <scope>NUCLEOTIDE SEQUENCE</scope>
</reference>
<sequence>MILESVEHGPLIWPTIEENGVTRIKKYDELDEAYRDLKATNIILQVLMFKQGDEAIDAINKMMSFLSIVISSRFPTTNNQLRNSSNLRQQATIHDGRVTVQPLQGSQSSYAAEPGIAEAKVALMANLSRYKSDVLSEVPHPEHTHNDMLNQNVQEILYFEQTRLVDYPENEVTSDSNIIPYSQYLLETQNAVVQDISSSAQQDAMILSVFEQLSNQVTNCNKVNKDNLMANESLSDELERYKERQGDEAIDAINKMMSFLSIVISSRFPTTNNQLRNSSNLRQKATIHDGRVTVQPLQGSQSSYAAEPGIAEAKVALMANLSRYKSDVLSEVPHPEHTHNDMLNQNVQEILYFEQTRLVDYPENEVTSDSNIIPYSQYLLETQNAVVQDISSSAQQDAMILSVFEQLSNQVTNCNKVNKDNLMANESLSDELERYKERKAQEIRPMLYDGSVIAKETNVISIDYSEETLMLEEESRCKMLLKQSDPMVLEKKVNIKPINYAELNRLSKDFGKGFFHNSIKNDLRKLKGKDTIDNASQAPDATTIAPAMYKLDPVTLASRNKNNRETYMYYLKHTMEQAAILKEIVKQAKSLNPIDSASYTSYKYVKLIQELLGYVRDICLDIHKPSKKLVAITPLNNVKKVRISQPSSSNINNKVEAQHKKVNKKNRVVEPIRDANVKHTMLNANSQLICVTCKQCMFDVSHVVCFLDVMNEMNMRAKSKSNSNKKSQMHNIWKPTGKIFTEVGLKWKPTGRNFTSSVNLCHLTRITSTKVVPRKKTTPHSVETPKPELKVYSRRFKQAPCSLEYVPDPINLEDHVPAYIPEHPKDLVSAEDEAPIEAYILEMRAAVPSTYHSLLPSGTLPLLPIPLLVPSTSHRAEIPEADMSPQKRLLLTAPKLGCEVRESSAAARQPRPTMACNVDCSFVDTIETRFRDTERRMMIALEMVNMRVSYQVDVRSKESLEFYLRHHDAQKDRAAVRAEIE</sequence>
<proteinExistence type="predicted"/>
<dbReference type="AlphaFoldDB" id="A0A6L2M6J3"/>
<name>A0A6L2M6J3_TANCI</name>
<feature type="non-terminal residue" evidence="1">
    <location>
        <position position="981"/>
    </location>
</feature>
<protein>
    <recommendedName>
        <fullName evidence="2">Integrase, catalytic region, zinc finger, CCHC-type, peptidase aspartic, catalytic</fullName>
    </recommendedName>
</protein>
<evidence type="ECO:0000313" key="1">
    <source>
        <dbReference type="EMBL" id="GEU69578.1"/>
    </source>
</evidence>
<comment type="caution">
    <text evidence="1">The sequence shown here is derived from an EMBL/GenBank/DDBJ whole genome shotgun (WGS) entry which is preliminary data.</text>
</comment>